<name>A0A8K0VYB4_9PLEO</name>
<feature type="region of interest" description="Disordered" evidence="1">
    <location>
        <begin position="159"/>
        <end position="203"/>
    </location>
</feature>
<keyword evidence="2" id="KW-0732">Signal</keyword>
<evidence type="ECO:0000256" key="2">
    <source>
        <dbReference type="SAM" id="SignalP"/>
    </source>
</evidence>
<evidence type="ECO:0008006" key="5">
    <source>
        <dbReference type="Google" id="ProtNLM"/>
    </source>
</evidence>
<evidence type="ECO:0000256" key="1">
    <source>
        <dbReference type="SAM" id="MobiDB-lite"/>
    </source>
</evidence>
<dbReference type="OrthoDB" id="10590627at2759"/>
<gene>
    <name evidence="3" type="ORF">FB567DRAFT_621133</name>
</gene>
<proteinExistence type="predicted"/>
<feature type="signal peptide" evidence="2">
    <location>
        <begin position="1"/>
        <end position="20"/>
    </location>
</feature>
<protein>
    <recommendedName>
        <fullName evidence="5">Apple domain-containing protein</fullName>
    </recommendedName>
</protein>
<comment type="caution">
    <text evidence="3">The sequence shown here is derived from an EMBL/GenBank/DDBJ whole genome shotgun (WGS) entry which is preliminary data.</text>
</comment>
<feature type="compositionally biased region" description="Low complexity" evidence="1">
    <location>
        <begin position="191"/>
        <end position="203"/>
    </location>
</feature>
<sequence>MLAARVLFFGSLAVASPLLAQRRQGYAAPESCPITSCSFPGYPNDHVEAYDAFPVDTNGNLCSQTCGSSKTCKTWLINYDDSHCYLYHEELDQIVVSHEPDWSSPFRISSKCCAEGDEGLELAWETTEPSEPAFEEHTEDVEYEGYEEVDYPEYEEIENLDHDEVEYPEDEYEPEYTEHEEEHPEYEAESKYSSLPTSSKTPLKSTSKAFELLKYFQIERSSDFVIVRGD</sequence>
<accession>A0A8K0VYB4</accession>
<evidence type="ECO:0000313" key="3">
    <source>
        <dbReference type="EMBL" id="KAH7087358.1"/>
    </source>
</evidence>
<dbReference type="EMBL" id="JAGMVJ010000009">
    <property type="protein sequence ID" value="KAH7087358.1"/>
    <property type="molecule type" value="Genomic_DNA"/>
</dbReference>
<feature type="compositionally biased region" description="Basic and acidic residues" evidence="1">
    <location>
        <begin position="176"/>
        <end position="190"/>
    </location>
</feature>
<reference evidence="3" key="1">
    <citation type="journal article" date="2021" name="Nat. Commun.">
        <title>Genetic determinants of endophytism in the Arabidopsis root mycobiome.</title>
        <authorList>
            <person name="Mesny F."/>
            <person name="Miyauchi S."/>
            <person name="Thiergart T."/>
            <person name="Pickel B."/>
            <person name="Atanasova L."/>
            <person name="Karlsson M."/>
            <person name="Huettel B."/>
            <person name="Barry K.W."/>
            <person name="Haridas S."/>
            <person name="Chen C."/>
            <person name="Bauer D."/>
            <person name="Andreopoulos W."/>
            <person name="Pangilinan J."/>
            <person name="LaButti K."/>
            <person name="Riley R."/>
            <person name="Lipzen A."/>
            <person name="Clum A."/>
            <person name="Drula E."/>
            <person name="Henrissat B."/>
            <person name="Kohler A."/>
            <person name="Grigoriev I.V."/>
            <person name="Martin F.M."/>
            <person name="Hacquard S."/>
        </authorList>
    </citation>
    <scope>NUCLEOTIDE SEQUENCE</scope>
    <source>
        <strain evidence="3">MPI-SDFR-AT-0120</strain>
    </source>
</reference>
<keyword evidence="4" id="KW-1185">Reference proteome</keyword>
<feature type="compositionally biased region" description="Acidic residues" evidence="1">
    <location>
        <begin position="159"/>
        <end position="175"/>
    </location>
</feature>
<dbReference type="Proteomes" id="UP000813461">
    <property type="component" value="Unassembled WGS sequence"/>
</dbReference>
<evidence type="ECO:0000313" key="4">
    <source>
        <dbReference type="Proteomes" id="UP000813461"/>
    </source>
</evidence>
<feature type="chain" id="PRO_5035463105" description="Apple domain-containing protein" evidence="2">
    <location>
        <begin position="21"/>
        <end position="230"/>
    </location>
</feature>
<organism evidence="3 4">
    <name type="scientific">Paraphoma chrysanthemicola</name>
    <dbReference type="NCBI Taxonomy" id="798071"/>
    <lineage>
        <taxon>Eukaryota</taxon>
        <taxon>Fungi</taxon>
        <taxon>Dikarya</taxon>
        <taxon>Ascomycota</taxon>
        <taxon>Pezizomycotina</taxon>
        <taxon>Dothideomycetes</taxon>
        <taxon>Pleosporomycetidae</taxon>
        <taxon>Pleosporales</taxon>
        <taxon>Pleosporineae</taxon>
        <taxon>Phaeosphaeriaceae</taxon>
        <taxon>Paraphoma</taxon>
    </lineage>
</organism>
<dbReference type="AlphaFoldDB" id="A0A8K0VYB4"/>